<feature type="domain" description="CheW-like" evidence="1">
    <location>
        <begin position="31"/>
        <end position="179"/>
    </location>
</feature>
<gene>
    <name evidence="2" type="ORF">AIOL_001171</name>
</gene>
<sequence>MTADMNTPIAMIEGATRVDMPADPPADPAGAAEVLDEIYGSFWIEDTEFAIPADSLQEVVNQPDAVSAVPLAPDHLLGLFDLRGDIIPIVDLRRFLGFPEVNSTEIRKVAIISNGDLSIGLMFDATGELLHKKDAVHTDFRKIERERKDVVVEGVLRFDDGKRIVQIIDPHEILCLEKVPRAPAVKDTASARNMLGTRRNCISFQLGHTCFALDLRHVQEITEMMEIDQSHFAHGAVLGTANLRGTVLPVVDFRGHVGGESSSNLNLKKLVGRKIIILNSPNGPIGFMVYSIDSIIPYYERDIVAFAKVALPRNDIVGGCIVDDEAGLVLMIDPDKLVNNDSIARTAKACRQIYVVDHKSEKESTRQVNVQRKTFIVVSIGSAFAVDMTCVSEVINRPEKLLAPPYRLPFVEGIIKLRGELITLINPRLLYGMEPVTSGEEKILIFTHKGTKYAILVDSIDEIMMTNDQQLMNSPKIGDGSSGQEISRDMEGCLSLGDSDDADIIMVLDPSALVARSLAKAQAATLT</sequence>
<dbReference type="GO" id="GO:0007165">
    <property type="term" value="P:signal transduction"/>
    <property type="evidence" value="ECO:0007669"/>
    <property type="project" value="InterPro"/>
</dbReference>
<dbReference type="Pfam" id="PF01584">
    <property type="entry name" value="CheW"/>
    <property type="match status" value="3"/>
</dbReference>
<reference evidence="2 3" key="1">
    <citation type="submission" date="2015-06" db="EMBL/GenBank/DDBJ databases">
        <title>Draft genome sequence of an Alphaproteobacteria species associated to the Mediterranean sponge Oscarella lobularis.</title>
        <authorList>
            <person name="Jourda C."/>
            <person name="Santini S."/>
            <person name="Claverie J.-M."/>
        </authorList>
    </citation>
    <scope>NUCLEOTIDE SEQUENCE [LARGE SCALE GENOMIC DNA]</scope>
    <source>
        <strain evidence="2">IGS</strain>
    </source>
</reference>
<comment type="caution">
    <text evidence="2">The sequence shown here is derived from an EMBL/GenBank/DDBJ whole genome shotgun (WGS) entry which is preliminary data.</text>
</comment>
<evidence type="ECO:0000313" key="2">
    <source>
        <dbReference type="EMBL" id="KMW56219.1"/>
    </source>
</evidence>
<dbReference type="PATRIC" id="fig|1675527.3.peg.1251"/>
<dbReference type="RefSeq" id="WP_049642140.1">
    <property type="nucleotide sequence ID" value="NZ_LFTY01000002.1"/>
</dbReference>
<dbReference type="EMBL" id="LFTY01000002">
    <property type="protein sequence ID" value="KMW56219.1"/>
    <property type="molecule type" value="Genomic_DNA"/>
</dbReference>
<dbReference type="InterPro" id="IPR036061">
    <property type="entry name" value="CheW-like_dom_sf"/>
</dbReference>
<name>A0A0J9E344_9RHOB</name>
<dbReference type="InterPro" id="IPR039315">
    <property type="entry name" value="CheW"/>
</dbReference>
<dbReference type="GO" id="GO:0006935">
    <property type="term" value="P:chemotaxis"/>
    <property type="evidence" value="ECO:0007669"/>
    <property type="project" value="InterPro"/>
</dbReference>
<feature type="domain" description="CheW-like" evidence="1">
    <location>
        <begin position="369"/>
        <end position="519"/>
    </location>
</feature>
<dbReference type="PROSITE" id="PS50851">
    <property type="entry name" value="CHEW"/>
    <property type="match status" value="3"/>
</dbReference>
<feature type="domain" description="CheW-like" evidence="1">
    <location>
        <begin position="198"/>
        <end position="343"/>
    </location>
</feature>
<proteinExistence type="predicted"/>
<evidence type="ECO:0000313" key="3">
    <source>
        <dbReference type="Proteomes" id="UP000037178"/>
    </source>
</evidence>
<accession>A0A0J9E344</accession>
<dbReference type="AlphaFoldDB" id="A0A0J9E344"/>
<dbReference type="InterPro" id="IPR002545">
    <property type="entry name" value="CheW-lke_dom"/>
</dbReference>
<dbReference type="Proteomes" id="UP000037178">
    <property type="component" value="Unassembled WGS sequence"/>
</dbReference>
<dbReference type="GO" id="GO:0005829">
    <property type="term" value="C:cytosol"/>
    <property type="evidence" value="ECO:0007669"/>
    <property type="project" value="TreeGrafter"/>
</dbReference>
<dbReference type="SMART" id="SM00260">
    <property type="entry name" value="CheW"/>
    <property type="match status" value="3"/>
</dbReference>
<dbReference type="Gene3D" id="2.30.30.40">
    <property type="entry name" value="SH3 Domains"/>
    <property type="match status" value="3"/>
</dbReference>
<dbReference type="PANTHER" id="PTHR22617:SF23">
    <property type="entry name" value="CHEMOTAXIS PROTEIN CHEW"/>
    <property type="match status" value="1"/>
</dbReference>
<dbReference type="OrthoDB" id="3291462at2"/>
<evidence type="ECO:0000259" key="1">
    <source>
        <dbReference type="PROSITE" id="PS50851"/>
    </source>
</evidence>
<dbReference type="STRING" id="1675527.AIOL_001171"/>
<organism evidence="2 3">
    <name type="scientific">Candidatus Rhodobacter oscarellae</name>
    <dbReference type="NCBI Taxonomy" id="1675527"/>
    <lineage>
        <taxon>Bacteria</taxon>
        <taxon>Pseudomonadati</taxon>
        <taxon>Pseudomonadota</taxon>
        <taxon>Alphaproteobacteria</taxon>
        <taxon>Rhodobacterales</taxon>
        <taxon>Rhodobacter group</taxon>
        <taxon>Rhodobacter</taxon>
    </lineage>
</organism>
<dbReference type="SUPFAM" id="SSF50341">
    <property type="entry name" value="CheW-like"/>
    <property type="match status" value="3"/>
</dbReference>
<keyword evidence="3" id="KW-1185">Reference proteome</keyword>
<dbReference type="PANTHER" id="PTHR22617">
    <property type="entry name" value="CHEMOTAXIS SENSOR HISTIDINE KINASE-RELATED"/>
    <property type="match status" value="1"/>
</dbReference>
<dbReference type="Gene3D" id="2.40.50.180">
    <property type="entry name" value="CheA-289, Domain 4"/>
    <property type="match status" value="3"/>
</dbReference>
<protein>
    <submittedName>
        <fullName evidence="2">Positive regulator of CheA protein activity (CheW)</fullName>
    </submittedName>
</protein>